<dbReference type="EC" id="2.4.1.-" evidence="3"/>
<protein>
    <submittedName>
        <fullName evidence="3">Alpha-monoglucosyldiacylglycerol synthase</fullName>
        <ecNumber evidence="3">2.4.1.-</ecNumber>
    </submittedName>
</protein>
<dbReference type="InterPro" id="IPR028098">
    <property type="entry name" value="Glyco_trans_4-like_N"/>
</dbReference>
<sequence length="409" mass="44290">MSEPPLLIESPPSATGRGASGQAMHVLFVSDVYFPRINGVSTSIETFRGELVAAGHRVSLIAPHYQNVKQVIREATGIYRIPARAVPRDPEDRLMSYRCALGLAEALQPQDIAVVHIHTPFVAHYAGLALARALGVPCVATYHTYFEEYLGHYLPFLPGAWVRAAARRFSRAQCNDLDAVVVPSAAMREVLAGYGVSRPLTVLPTGIPEDFFSPGDGRRFRVEHGIAAERPMALFVGRVAFEKNIGFLLEVVARARRLVPGLLLVVAGEGPALPALREQAEHLGLAGHVLFVGYLDRHGGLRDCYAAADAFVFASRTETQGLVLLEAMAQGVPVVGLALMGTREIILPQRGAVAAPDDVAGFARCLVDVLHEPSRRAALALEARQFARRWSAAARARELAGRYQSLLET</sequence>
<dbReference type="InterPro" id="IPR001296">
    <property type="entry name" value="Glyco_trans_1"/>
</dbReference>
<dbReference type="Gene3D" id="3.40.50.2000">
    <property type="entry name" value="Glycogen Phosphorylase B"/>
    <property type="match status" value="2"/>
</dbReference>
<dbReference type="Pfam" id="PF13439">
    <property type="entry name" value="Glyco_transf_4"/>
    <property type="match status" value="1"/>
</dbReference>
<dbReference type="GO" id="GO:0016757">
    <property type="term" value="F:glycosyltransferase activity"/>
    <property type="evidence" value="ECO:0007669"/>
    <property type="project" value="UniProtKB-KW"/>
</dbReference>
<dbReference type="AlphaFoldDB" id="A0A1J5RU64"/>
<comment type="caution">
    <text evidence="3">The sequence shown here is derived from an EMBL/GenBank/DDBJ whole genome shotgun (WGS) entry which is preliminary data.</text>
</comment>
<proteinExistence type="predicted"/>
<keyword evidence="3" id="KW-0328">Glycosyltransferase</keyword>
<evidence type="ECO:0000313" key="3">
    <source>
        <dbReference type="EMBL" id="OIQ99234.1"/>
    </source>
</evidence>
<reference evidence="3" key="1">
    <citation type="submission" date="2016-10" db="EMBL/GenBank/DDBJ databases">
        <title>Sequence of Gallionella enrichment culture.</title>
        <authorList>
            <person name="Poehlein A."/>
            <person name="Muehling M."/>
            <person name="Daniel R."/>
        </authorList>
    </citation>
    <scope>NUCLEOTIDE SEQUENCE</scope>
</reference>
<dbReference type="EMBL" id="MLJW01000108">
    <property type="protein sequence ID" value="OIQ99234.1"/>
    <property type="molecule type" value="Genomic_DNA"/>
</dbReference>
<organism evidence="3">
    <name type="scientific">mine drainage metagenome</name>
    <dbReference type="NCBI Taxonomy" id="410659"/>
    <lineage>
        <taxon>unclassified sequences</taxon>
        <taxon>metagenomes</taxon>
        <taxon>ecological metagenomes</taxon>
    </lineage>
</organism>
<evidence type="ECO:0000259" key="1">
    <source>
        <dbReference type="Pfam" id="PF00534"/>
    </source>
</evidence>
<evidence type="ECO:0000259" key="2">
    <source>
        <dbReference type="Pfam" id="PF13439"/>
    </source>
</evidence>
<dbReference type="Pfam" id="PF00534">
    <property type="entry name" value="Glycos_transf_1"/>
    <property type="match status" value="1"/>
</dbReference>
<name>A0A1J5RU64_9ZZZZ</name>
<feature type="domain" description="Glycosyl transferase family 1" evidence="1">
    <location>
        <begin position="219"/>
        <end position="385"/>
    </location>
</feature>
<keyword evidence="3" id="KW-0808">Transferase</keyword>
<accession>A0A1J5RU64</accession>
<dbReference type="SUPFAM" id="SSF53756">
    <property type="entry name" value="UDP-Glycosyltransferase/glycogen phosphorylase"/>
    <property type="match status" value="1"/>
</dbReference>
<dbReference type="InterPro" id="IPR050194">
    <property type="entry name" value="Glycosyltransferase_grp1"/>
</dbReference>
<gene>
    <name evidence="3" type="primary">mgs_3</name>
    <name evidence="3" type="ORF">GALL_186420</name>
</gene>
<dbReference type="PANTHER" id="PTHR45947:SF3">
    <property type="entry name" value="SULFOQUINOVOSYL TRANSFERASE SQD2"/>
    <property type="match status" value="1"/>
</dbReference>
<feature type="domain" description="Glycosyltransferase subfamily 4-like N-terminal" evidence="2">
    <location>
        <begin position="37"/>
        <end position="210"/>
    </location>
</feature>
<dbReference type="PANTHER" id="PTHR45947">
    <property type="entry name" value="SULFOQUINOVOSYL TRANSFERASE SQD2"/>
    <property type="match status" value="1"/>
</dbReference>